<sequence length="298" mass="31128">MQRLLPGIEHARLLLGTGLLDAAEILRPGFAAHAALAELGLRLPRGHGAVVAIGAHHGRMPAAALAPAAEFAGAPMRYLPLLIEAEAGHADALGTRLEQVLANAGEASAHSADVLMRSYGLRLQHARYLSLTDLLALTCVQYEHAGFAAHWSLLEAALLTPTRREATLSPRGARWAWTGAHVALETPRAFVARTQPDPDARVHAYAAAVFELRQAAALFRAHALSLTALDDASGVQFVSEGVIETLRAPDAMDAQATATLHACSAPGLGIVALLLGDSAARDIEVLATPLDAAGLPAL</sequence>
<name>T1BVI2_9ZZZZ</name>
<evidence type="ECO:0000313" key="1">
    <source>
        <dbReference type="EMBL" id="EQD57154.1"/>
    </source>
</evidence>
<comment type="caution">
    <text evidence="1">The sequence shown here is derived from an EMBL/GenBank/DDBJ whole genome shotgun (WGS) entry which is preliminary data.</text>
</comment>
<dbReference type="EMBL" id="AUZX01008008">
    <property type="protein sequence ID" value="EQD57154.1"/>
    <property type="molecule type" value="Genomic_DNA"/>
</dbReference>
<protein>
    <submittedName>
        <fullName evidence="1">Uncharacterized protein</fullName>
    </submittedName>
</protein>
<proteinExistence type="predicted"/>
<dbReference type="AlphaFoldDB" id="T1BVI2"/>
<reference evidence="1" key="2">
    <citation type="journal article" date="2014" name="ISME J.">
        <title>Microbial stratification in low pH oxic and suboxic macroscopic growths along an acid mine drainage.</title>
        <authorList>
            <person name="Mendez-Garcia C."/>
            <person name="Mesa V."/>
            <person name="Sprenger R.R."/>
            <person name="Richter M."/>
            <person name="Diez M.S."/>
            <person name="Solano J."/>
            <person name="Bargiela R."/>
            <person name="Golyshina O.V."/>
            <person name="Manteca A."/>
            <person name="Ramos J.L."/>
            <person name="Gallego J.R."/>
            <person name="Llorente I."/>
            <person name="Martins Dos Santos V.A."/>
            <person name="Jensen O.N."/>
            <person name="Pelaez A.I."/>
            <person name="Sanchez J."/>
            <person name="Ferrer M."/>
        </authorList>
    </citation>
    <scope>NUCLEOTIDE SEQUENCE</scope>
</reference>
<feature type="non-terminal residue" evidence="1">
    <location>
        <position position="298"/>
    </location>
</feature>
<gene>
    <name evidence="1" type="ORF">B1A_11216</name>
</gene>
<accession>T1BVI2</accession>
<organism evidence="1">
    <name type="scientific">mine drainage metagenome</name>
    <dbReference type="NCBI Taxonomy" id="410659"/>
    <lineage>
        <taxon>unclassified sequences</taxon>
        <taxon>metagenomes</taxon>
        <taxon>ecological metagenomes</taxon>
    </lineage>
</organism>
<reference evidence="1" key="1">
    <citation type="submission" date="2013-08" db="EMBL/GenBank/DDBJ databases">
        <authorList>
            <person name="Mendez C."/>
            <person name="Richter M."/>
            <person name="Ferrer M."/>
            <person name="Sanchez J."/>
        </authorList>
    </citation>
    <scope>NUCLEOTIDE SEQUENCE</scope>
</reference>